<dbReference type="Gene3D" id="4.10.60.10">
    <property type="entry name" value="Zinc finger, CCHC-type"/>
    <property type="match status" value="1"/>
</dbReference>
<dbReference type="Proteomes" id="UP000000763">
    <property type="component" value="Chromosome 10"/>
</dbReference>
<dbReference type="KEGG" id="dosa:Os10g0130700"/>
<dbReference type="InterPro" id="IPR054722">
    <property type="entry name" value="PolX-like_BBD"/>
</dbReference>
<dbReference type="EMBL" id="AC092553">
    <property type="protein sequence ID" value="AAM23251.1"/>
    <property type="molecule type" value="Genomic_DNA"/>
</dbReference>
<dbReference type="GO" id="GO:0015074">
    <property type="term" value="P:DNA integration"/>
    <property type="evidence" value="ECO:0007669"/>
    <property type="project" value="InterPro"/>
</dbReference>
<reference evidence="12" key="7">
    <citation type="journal article" date="2008" name="Nucleic Acids Res.">
        <title>The rice annotation project database (RAP-DB): 2008 update.</title>
        <authorList>
            <consortium name="The rice annotation project (RAP)"/>
        </authorList>
    </citation>
    <scope>GENOME REANNOTATION</scope>
    <source>
        <strain evidence="12">cv. Nipponbare</strain>
    </source>
</reference>
<dbReference type="EMBL" id="AC122147">
    <property type="protein sequence ID" value="AAM47622.1"/>
    <property type="molecule type" value="Genomic_DNA"/>
</dbReference>
<feature type="region of interest" description="Disordered" evidence="6">
    <location>
        <begin position="1"/>
        <end position="38"/>
    </location>
</feature>
<reference evidence="11" key="4">
    <citation type="journal article" date="2006" name="Nucleic Acids Res.">
        <title>The Rice Annotation Project Database (RAP-DB): hub for Oryza sativa ssp. japonica genome information.</title>
        <authorList>
            <person name="Ohyanagi H."/>
            <person name="Tanaka T."/>
            <person name="Sakai H."/>
            <person name="Shigemoto Y."/>
            <person name="Yamaguchi K."/>
            <person name="Habara T."/>
            <person name="Fujii Y."/>
            <person name="Antonio B.A."/>
            <person name="Nagamura Y."/>
            <person name="Imanishi T."/>
            <person name="Ikeo K."/>
            <person name="Itoh T."/>
            <person name="Gojobori T."/>
            <person name="Sasaki T."/>
        </authorList>
    </citation>
    <scope>NUCLEOTIDE SEQUENCE</scope>
</reference>
<evidence type="ECO:0000313" key="11">
    <source>
        <dbReference type="EMBL" id="BAF26012.1"/>
    </source>
</evidence>
<dbReference type="InterPro" id="IPR036875">
    <property type="entry name" value="Znf_CCHC_sf"/>
</dbReference>
<feature type="region of interest" description="Disordered" evidence="6">
    <location>
        <begin position="246"/>
        <end position="291"/>
    </location>
</feature>
<dbReference type="Gene3D" id="3.30.420.10">
    <property type="entry name" value="Ribonuclease H-like superfamily/Ribonuclease H"/>
    <property type="match status" value="1"/>
</dbReference>
<dbReference type="InterPro" id="IPR001878">
    <property type="entry name" value="Znf_CCHC"/>
</dbReference>
<dbReference type="PROSITE" id="PS50158">
    <property type="entry name" value="ZF_CCHC"/>
    <property type="match status" value="1"/>
</dbReference>
<dbReference type="PROSITE" id="PS50994">
    <property type="entry name" value="INTEGRASE"/>
    <property type="match status" value="1"/>
</dbReference>
<dbReference type="Pfam" id="PF13976">
    <property type="entry name" value="gag_pre-integrs"/>
    <property type="match status" value="1"/>
</dbReference>
<dbReference type="SUPFAM" id="SSF57756">
    <property type="entry name" value="Retrovirus zinc finger-like domains"/>
    <property type="match status" value="1"/>
</dbReference>
<keyword evidence="2" id="KW-0479">Metal-binding</keyword>
<accession>Q7G6A8</accession>
<sequence length="1426" mass="158040">MSYTPPGRRGGGGGGGSGNGRGGASGSGGGNGADGALLPLVSQGRDASHTARLPVLSRTNYPDWALLMRVNLQAQGLWTAIDPGYAEFREDRAALSAILQAVPREMLRGLAKHDTAKAAWDAIKTMRVGVDRVREAKEKGFRRQFESMRFKERETPEEFAMRLTAVVADIRDMGGVMEDEHVNKKLLRVVPKKYKPVAISLEQLLDVKTMALEELVGRLSTVDSYSDDEEGSDGGKLYLTEEQWQARVKQREQEGSGNSGNKGRGAPGTQNHRGKPGGSPKGKEAATGANSSRDISRVKCFNCDEFGHYARQCRKPRRQRRGEANLVQAAEEEPTLLMAHVVGVSLAGEATLGRTPGGQEVHLTEKKVILDHEDGGEEEVTRDWFLDTGATNHMTGVRSAFAELDTGVVGTVKFGDGSVIEIQGRGTVVFRCKNSDHRSLDTVYYIPKLRKNIISVGRLDARGYDAHIWGGVCTLRDPDGLLLAKVKRDINYLYILKLHIANPVCMAASGGDMAWRWHARFGHLNFQSLRRLAQGNMVRGLPIIDHTDQLCDGCLAGKQRRLPFPEEAKFRAQEALELVHGDLCGPITPATPGGRKYFLLLVDDMSRHMWIRLLSGKHEAATAIKQFQVGVELESGRKLRALRTDRGGEFTSVEFMDYCADHGMRRELTAPYSPQQNGVVERRNQTVVAAARSMLKAAGMPACFWGEAVVAAVYVLNRSPTKALNGVTPHEAWHGRRPSVEHLRVFGCVGYVKTVKPNLRKLDDRGTRMVFIGYEQGSKAYRMYDPVARRVCVSRDVVFDEAATWAWRDPETEATEEEEFTVDFFVNPVDSVVADLGEQASTPVQGGTYPASTATPPSPPEVPAGVEFCSPPNSVTPGTNEGPIRYRRVQDILSATEPVLDFDYSDQCLLASEEPMSLAEAEQQLCWRQAMQEELKSIEDNQTWSFAELPVGHKAIGLKWVYKVKKDPSGVVVKHKARLVAKGYVQQQGIDFEEVFAPVARMETVRLLIAVAANKGWEIHHMDVKSAFLNGDLEEEVYVVQPPGFIEKGKEGQVLRLKKALYGLKQAPRAWNAKLHNTLISLNFIKSETESAVYVRGTGSSRLIVGVYVDDLIISGAQASEIDFFKEEMKKKFRMSDLGLLSYYLGMEVVQKDDGVFLSQTAYAAKILEKTGMEGCNSTQVPMEARLKLKRESGGEGVDSTMYRSTVGSLRYLVNTRPDLAYSVGYVSRFMEKPTSEHWAAVKHILRYIAGTLDVGCWFGRREKGELRLIGFSDSDMAGDLDDRKSTTGVLYMLGDSLISWQSQKQKVVALSSCEAEYIAATTGACQGIWLNRLLAELLGEDPGQTVMKVDNKSAINLCKNPVLHDRSKHIDTRFHFIRECVEKKQIAVEYVRTEDQLADILTKPVGRVRFLELRKKMGLEQAHQD</sequence>
<keyword evidence="3" id="KW-0064">Aspartyl protease</keyword>
<keyword evidence="5" id="KW-0863">Zinc-finger</keyword>
<dbReference type="SUPFAM" id="SSF56672">
    <property type="entry name" value="DNA/RNA polymerases"/>
    <property type="match status" value="1"/>
</dbReference>
<dbReference type="Pfam" id="PF07727">
    <property type="entry name" value="RVT_2"/>
    <property type="match status" value="1"/>
</dbReference>
<dbReference type="PANTHER" id="PTHR42648:SF25">
    <property type="entry name" value="RNA-DIRECTED DNA POLYMERASE"/>
    <property type="match status" value="1"/>
</dbReference>
<reference evidence="11" key="5">
    <citation type="journal article" date="2007" name="Genome Res.">
        <title>Curated Genome Annotation of Oryza sativa ssp. japonica and Comparative Genome Analysis with Arabidopsis thaliana.</title>
        <authorList>
            <consortium name="The Rice Annotation Project (RAP)"/>
            <person name="Itoh T."/>
            <person name="Tanaka T."/>
            <person name="Barrero R.A."/>
            <person name="Yamasaki C."/>
            <person name="Fujii Y."/>
            <person name="Hilton P.B."/>
            <person name="Antonio B.A."/>
            <person name="Aono H."/>
            <person name="Apweiler R."/>
            <person name="Bruskiewich R."/>
            <person name="Bureau T."/>
            <person name="Burr F."/>
            <person name="Costa de Oliveira A."/>
            <person name="Fuks G."/>
            <person name="Habara T."/>
            <person name="Haberer G."/>
            <person name="Han B."/>
            <person name="Harada E."/>
            <person name="Hiraki A.T."/>
            <person name="Hirochika H."/>
            <person name="Hoen D."/>
            <person name="Hokari H."/>
            <person name="Hosokawa S."/>
            <person name="Hsing Y."/>
            <person name="Ikawa H."/>
            <person name="Ikeo K."/>
            <person name="Imanishi T."/>
            <person name="Ito Y."/>
            <person name="Jaiswal P."/>
            <person name="Kanno M."/>
            <person name="Kawahara Y."/>
            <person name="Kawamura T."/>
            <person name="Kawashima H."/>
            <person name="Khurana J.P."/>
            <person name="Kikuchi S."/>
            <person name="Komatsu S."/>
            <person name="Koyanagi K.O."/>
            <person name="Kubooka H."/>
            <person name="Lieberherr D."/>
            <person name="Lin Y.C."/>
            <person name="Lonsdale D."/>
            <person name="Matsumoto T."/>
            <person name="Matsuya A."/>
            <person name="McCombie W.R."/>
            <person name="Messing J."/>
            <person name="Miyao A."/>
            <person name="Mulder N."/>
            <person name="Nagamura Y."/>
            <person name="Nam J."/>
            <person name="Namiki N."/>
            <person name="Numa H."/>
            <person name="Nurimoto S."/>
            <person name="O'donovan C."/>
            <person name="Ohyanagi H."/>
            <person name="Okido T."/>
            <person name="Oota S."/>
            <person name="Osato N."/>
            <person name="Palmer L.E."/>
            <person name="Quetier F."/>
            <person name="Raghuvanshi S."/>
            <person name="Saichi N."/>
            <person name="Sakai H."/>
            <person name="Sakai Y."/>
            <person name="Sakata K."/>
            <person name="Sakurai T."/>
            <person name="Sato F."/>
            <person name="Sato Y."/>
            <person name="Schoof H."/>
            <person name="Seki M."/>
            <person name="Shibata M."/>
            <person name="Shimizu Y."/>
            <person name="Shinozaki K."/>
            <person name="Shinso Y."/>
            <person name="Singh N.K."/>
            <person name="Smith-White B."/>
            <person name="Takeda J."/>
            <person name="Tanino M."/>
            <person name="Tatusova T."/>
            <person name="Thongjuea S."/>
            <person name="Todokoro F."/>
            <person name="Tsugane M."/>
            <person name="Tyagi A.K."/>
            <person name="Vanavichit A."/>
            <person name="Wang A."/>
            <person name="Wing R.A."/>
            <person name="Yamaguchi K."/>
            <person name="Yamamoto M."/>
            <person name="Yamamoto N."/>
            <person name="Yu Y."/>
            <person name="Zhang H."/>
            <person name="Zhao Q."/>
            <person name="Higo K."/>
            <person name="Burr B."/>
            <person name="Gojobori T."/>
            <person name="Sasaki T."/>
        </authorList>
    </citation>
    <scope>NUCLEOTIDE SEQUENCE</scope>
</reference>
<feature type="compositionally biased region" description="Gly residues" evidence="6">
    <location>
        <begin position="257"/>
        <end position="266"/>
    </location>
</feature>
<evidence type="ECO:0000313" key="10">
    <source>
        <dbReference type="EMBL" id="AAM47622.1"/>
    </source>
</evidence>
<dbReference type="InterPro" id="IPR057670">
    <property type="entry name" value="SH3_retrovirus"/>
</dbReference>
<keyword evidence="4" id="KW-0378">Hydrolase</keyword>
<evidence type="ECO:0000256" key="6">
    <source>
        <dbReference type="SAM" id="MobiDB-lite"/>
    </source>
</evidence>
<dbReference type="Pfam" id="PF00098">
    <property type="entry name" value="zf-CCHC"/>
    <property type="match status" value="1"/>
</dbReference>
<dbReference type="InterPro" id="IPR039537">
    <property type="entry name" value="Retrotran_Ty1/copia-like"/>
</dbReference>
<dbReference type="GO" id="GO:0003676">
    <property type="term" value="F:nucleic acid binding"/>
    <property type="evidence" value="ECO:0007669"/>
    <property type="project" value="InterPro"/>
</dbReference>
<reference evidence="11 12" key="3">
    <citation type="journal article" date="2005" name="Nature">
        <title>The map-based sequence of the rice genome.</title>
        <authorList>
            <consortium name="International rice genome sequencing project (IRGSP)"/>
            <person name="Matsumoto T."/>
            <person name="Wu J."/>
            <person name="Kanamori H."/>
            <person name="Katayose Y."/>
            <person name="Fujisawa M."/>
            <person name="Namiki N."/>
            <person name="Mizuno H."/>
            <person name="Yamamoto K."/>
            <person name="Antonio B.A."/>
            <person name="Baba T."/>
            <person name="Sakata K."/>
            <person name="Nagamura Y."/>
            <person name="Aoki H."/>
            <person name="Arikawa K."/>
            <person name="Arita K."/>
            <person name="Bito T."/>
            <person name="Chiden Y."/>
            <person name="Fujitsuka N."/>
            <person name="Fukunaka R."/>
            <person name="Hamada M."/>
            <person name="Harada C."/>
            <person name="Hayashi A."/>
            <person name="Hijishita S."/>
            <person name="Honda M."/>
            <person name="Hosokawa S."/>
            <person name="Ichikawa Y."/>
            <person name="Idonuma A."/>
            <person name="Iijima M."/>
            <person name="Ikeda M."/>
            <person name="Ikeno M."/>
            <person name="Ito K."/>
            <person name="Ito S."/>
            <person name="Ito T."/>
            <person name="Ito Y."/>
            <person name="Ito Y."/>
            <person name="Iwabuchi A."/>
            <person name="Kamiya K."/>
            <person name="Karasawa W."/>
            <person name="Kurita K."/>
            <person name="Katagiri S."/>
            <person name="Kikuta A."/>
            <person name="Kobayashi H."/>
            <person name="Kobayashi N."/>
            <person name="Machita K."/>
            <person name="Maehara T."/>
            <person name="Masukawa M."/>
            <person name="Mizubayashi T."/>
            <person name="Mukai Y."/>
            <person name="Nagasaki H."/>
            <person name="Nagata Y."/>
            <person name="Naito S."/>
            <person name="Nakashima M."/>
            <person name="Nakama Y."/>
            <person name="Nakamichi Y."/>
            <person name="Nakamura M."/>
            <person name="Meguro A."/>
            <person name="Negishi M."/>
            <person name="Ohta I."/>
            <person name="Ohta T."/>
            <person name="Okamoto M."/>
            <person name="Ono N."/>
            <person name="Saji S."/>
            <person name="Sakaguchi M."/>
            <person name="Sakai K."/>
            <person name="Shibata M."/>
            <person name="Shimokawa T."/>
            <person name="Song J."/>
            <person name="Takazaki Y."/>
            <person name="Terasawa K."/>
            <person name="Tsugane M."/>
            <person name="Tsuji K."/>
            <person name="Ueda S."/>
            <person name="Waki K."/>
            <person name="Yamagata H."/>
            <person name="Yamamoto M."/>
            <person name="Yamamoto S."/>
            <person name="Yamane H."/>
            <person name="Yoshiki S."/>
            <person name="Yoshihara R."/>
            <person name="Yukawa K."/>
            <person name="Zhong H."/>
            <person name="Yano M."/>
            <person name="Yuan Q."/>
            <person name="Ouyang S."/>
            <person name="Liu J."/>
            <person name="Jones K.M."/>
            <person name="Gansberger K."/>
            <person name="Moffat K."/>
            <person name="Hill J."/>
            <person name="Bera J."/>
            <person name="Fadrosh D."/>
            <person name="Jin S."/>
            <person name="Johri S."/>
            <person name="Kim M."/>
            <person name="Overton L."/>
            <person name="Reardon M."/>
            <person name="Tsitrin T."/>
            <person name="Vuong H."/>
            <person name="Weaver B."/>
            <person name="Ciecko A."/>
            <person name="Tallon L."/>
            <person name="Jackson J."/>
            <person name="Pai G."/>
            <person name="Aken S.V."/>
            <person name="Utterback T."/>
            <person name="Reidmuller S."/>
            <person name="Feldblyum T."/>
            <person name="Hsiao J."/>
            <person name="Zismann V."/>
            <person name="Iobst S."/>
            <person name="de Vazeille A.R."/>
            <person name="Buell C.R."/>
            <person name="Ying K."/>
            <person name="Li Y."/>
            <person name="Lu T."/>
            <person name="Huang Y."/>
            <person name="Zhao Q."/>
            <person name="Feng Q."/>
            <person name="Zhang L."/>
            <person name="Zhu J."/>
            <person name="Weng Q."/>
            <person name="Mu J."/>
            <person name="Lu Y."/>
            <person name="Fan D."/>
            <person name="Liu Y."/>
            <person name="Guan J."/>
            <person name="Zhang Y."/>
            <person name="Yu S."/>
            <person name="Liu X."/>
            <person name="Zhang Y."/>
            <person name="Hong G."/>
            <person name="Han B."/>
            <person name="Choisne N."/>
            <person name="Demange N."/>
            <person name="Orjeda G."/>
            <person name="Samain S."/>
            <person name="Cattolico L."/>
            <person name="Pelletier E."/>
            <person name="Couloux A."/>
            <person name="Segurens B."/>
            <person name="Wincker P."/>
            <person name="D'Hont A."/>
            <person name="Scarpelli C."/>
            <person name="Weissenbach J."/>
            <person name="Salanoubat M."/>
            <person name="Quetier F."/>
            <person name="Yu Y."/>
            <person name="Kim H.R."/>
            <person name="Rambo T."/>
            <person name="Currie J."/>
            <person name="Collura K."/>
            <person name="Luo M."/>
            <person name="Yang T."/>
            <person name="Ammiraju J.S.S."/>
            <person name="Engler F."/>
            <person name="Soderlund C."/>
            <person name="Wing R.A."/>
            <person name="Palmer L.E."/>
            <person name="de la Bastide M."/>
            <person name="Spiegel L."/>
            <person name="Nascimento L."/>
            <person name="Zutavern T."/>
            <person name="O'Shaughnessy A."/>
            <person name="Dike S."/>
            <person name="Dedhia N."/>
            <person name="Preston R."/>
            <person name="Balija V."/>
            <person name="McCombie W.R."/>
            <person name="Chow T."/>
            <person name="Chen H."/>
            <person name="Chung M."/>
            <person name="Chen C."/>
            <person name="Shaw J."/>
            <person name="Wu H."/>
            <person name="Hsiao K."/>
            <person name="Chao Y."/>
            <person name="Chu M."/>
            <person name="Cheng C."/>
            <person name="Hour A."/>
            <person name="Lee P."/>
            <person name="Lin S."/>
            <person name="Lin Y."/>
            <person name="Liou J."/>
            <person name="Liu S."/>
            <person name="Hsing Y."/>
            <person name="Raghuvanshi S."/>
            <person name="Mohanty A."/>
            <person name="Bharti A.K."/>
            <person name="Gaur A."/>
            <person name="Gupta V."/>
            <person name="Kumar D."/>
            <person name="Ravi V."/>
            <person name="Vij S."/>
            <person name="Kapur A."/>
            <person name="Khurana P."/>
            <person name="Khurana P."/>
            <person name="Khurana J.P."/>
            <person name="Tyagi A.K."/>
            <person name="Gaikwad K."/>
            <person name="Singh A."/>
            <person name="Dalal V."/>
            <person name="Srivastava S."/>
            <person name="Dixit A."/>
            <person name="Pal A.K."/>
            <person name="Ghazi I.A."/>
            <person name="Yadav M."/>
            <person name="Pandit A."/>
            <person name="Bhargava A."/>
            <person name="Sureshbabu K."/>
            <person name="Batra K."/>
            <person name="Sharma T.R."/>
            <person name="Mohapatra T."/>
            <person name="Singh N.K."/>
            <person name="Messing J."/>
            <person name="Nelson A.B."/>
            <person name="Fuks G."/>
            <person name="Kavchok S."/>
            <person name="Keizer G."/>
            <person name="Linton E."/>
            <person name="Llaca V."/>
            <person name="Song R."/>
            <person name="Tanyolac B."/>
            <person name="Young S."/>
            <person name="Ho-Il K."/>
            <person name="Hahn J.H."/>
            <person name="Sangsakoo G."/>
            <person name="Vanavichit A."/>
            <person name="de Mattos Luiz.A.T."/>
            <person name="Zimmer P.D."/>
            <person name="Malone G."/>
            <person name="Dellagostin O."/>
            <person name="de Oliveira A.C."/>
            <person name="Bevan M."/>
            <person name="Bancroft I."/>
            <person name="Minx P."/>
            <person name="Cordum H."/>
            <person name="Wilson R."/>
            <person name="Cheng Z."/>
            <person name="Jin W."/>
            <person name="Jiang J."/>
            <person name="Leong S.A."/>
            <person name="Iwama H."/>
            <person name="Gojobori T."/>
            <person name="Itoh T."/>
            <person name="Niimura Y."/>
            <person name="Fujii Y."/>
            <person name="Habara T."/>
            <person name="Sakai H."/>
            <person name="Sato Y."/>
            <person name="Wilson G."/>
            <person name="Kumar K."/>
            <person name="McCouch S."/>
            <person name="Juretic N."/>
            <person name="Hoen D."/>
            <person name="Wright S."/>
            <person name="Bruskiewich R."/>
            <person name="Bureau T."/>
            <person name="Miyao A."/>
            <person name="Hirochika H."/>
            <person name="Nishikawa T."/>
            <person name="Kadowaki K."/>
            <person name="Sugiura M."/>
            <person name="Burr B."/>
            <person name="Sasaki T."/>
        </authorList>
    </citation>
    <scope>NUCLEOTIDE SEQUENCE [LARGE SCALE GENOMIC DNA]</scope>
    <source>
        <strain evidence="12">cv. Nipponbare</strain>
    </source>
</reference>
<proteinExistence type="predicted"/>
<evidence type="ECO:0000259" key="7">
    <source>
        <dbReference type="PROSITE" id="PS50158"/>
    </source>
</evidence>
<evidence type="ECO:0000256" key="3">
    <source>
        <dbReference type="ARBA" id="ARBA00022750"/>
    </source>
</evidence>
<evidence type="ECO:0000256" key="1">
    <source>
        <dbReference type="ARBA" id="ARBA00022670"/>
    </source>
</evidence>
<feature type="compositionally biased region" description="Gly residues" evidence="6">
    <location>
        <begin position="8"/>
        <end position="33"/>
    </location>
</feature>
<dbReference type="InterPro" id="IPR025724">
    <property type="entry name" value="GAG-pre-integrase_dom"/>
</dbReference>
<dbReference type="Pfam" id="PF22936">
    <property type="entry name" value="Pol_BBD"/>
    <property type="match status" value="1"/>
</dbReference>
<name>Q7G6A8_ORYSJ</name>
<feature type="region of interest" description="Disordered" evidence="6">
    <location>
        <begin position="841"/>
        <end position="861"/>
    </location>
</feature>
<dbReference type="Pfam" id="PF25597">
    <property type="entry name" value="SH3_retrovirus"/>
    <property type="match status" value="1"/>
</dbReference>
<dbReference type="InterPro" id="IPR036397">
    <property type="entry name" value="RNaseH_sf"/>
</dbReference>
<evidence type="ECO:0000313" key="12">
    <source>
        <dbReference type="Proteomes" id="UP000000763"/>
    </source>
</evidence>
<dbReference type="InterPro" id="IPR013103">
    <property type="entry name" value="RVT_2"/>
</dbReference>
<dbReference type="EMBL" id="AP008216">
    <property type="protein sequence ID" value="BAF26012.1"/>
    <property type="molecule type" value="Genomic_DNA"/>
</dbReference>
<reference evidence="9" key="1">
    <citation type="submission" date="2002-05" db="EMBL/GenBank/DDBJ databases">
        <title>Rice Genomic Sequence.</title>
        <authorList>
            <person name="Wing R.A."/>
            <person name="Yu Y."/>
            <person name="Soderlund C."/>
            <person name="Chen M."/>
            <person name="Kim H.-R."/>
            <person name="Rambo T."/>
            <person name="Saski C."/>
            <person name="Henry D."/>
            <person name="Oates R."/>
            <person name="Simmons J."/>
        </authorList>
    </citation>
    <scope>NUCLEOTIDE SEQUENCE</scope>
</reference>
<feature type="compositionally biased region" description="Low complexity" evidence="6">
    <location>
        <begin position="846"/>
        <end position="855"/>
    </location>
</feature>
<dbReference type="Pfam" id="PF14223">
    <property type="entry name" value="Retrotran_gag_2"/>
    <property type="match status" value="1"/>
</dbReference>
<organism evidence="10 12">
    <name type="scientific">Oryza sativa subsp. japonica</name>
    <name type="common">Rice</name>
    <dbReference type="NCBI Taxonomy" id="39947"/>
    <lineage>
        <taxon>Eukaryota</taxon>
        <taxon>Viridiplantae</taxon>
        <taxon>Streptophyta</taxon>
        <taxon>Embryophyta</taxon>
        <taxon>Tracheophyta</taxon>
        <taxon>Spermatophyta</taxon>
        <taxon>Magnoliopsida</taxon>
        <taxon>Liliopsida</taxon>
        <taxon>Poales</taxon>
        <taxon>Poaceae</taxon>
        <taxon>BOP clade</taxon>
        <taxon>Oryzoideae</taxon>
        <taxon>Oryzeae</taxon>
        <taxon>Oryzinae</taxon>
        <taxon>Oryza</taxon>
        <taxon>Oryza sativa</taxon>
    </lineage>
</organism>
<dbReference type="InterPro" id="IPR012337">
    <property type="entry name" value="RNaseH-like_sf"/>
</dbReference>
<reference evidence="10" key="2">
    <citation type="submission" date="2002-06" db="EMBL/GenBank/DDBJ databases">
        <title>Rice Genomic Sequence.</title>
        <authorList>
            <person name="Wing R.A."/>
            <person name="Yu Y."/>
            <person name="Yang T.J."/>
            <person name="Nah G."/>
            <person name="Soderlund C."/>
            <person name="Chen M."/>
            <person name="Kim H.-R."/>
            <person name="Rambo T."/>
            <person name="Saski C."/>
            <person name="Henry D."/>
            <person name="Oates R."/>
            <person name="Simmons J."/>
        </authorList>
    </citation>
    <scope>NUCLEOTIDE SEQUENCE</scope>
</reference>
<keyword evidence="5" id="KW-0862">Zinc</keyword>
<dbReference type="SMART" id="SM00343">
    <property type="entry name" value="ZnF_C2HC"/>
    <property type="match status" value="1"/>
</dbReference>
<reference evidence="11" key="6">
    <citation type="journal article" date="2008" name="Nucleic Acids Res.">
        <title>The Rice Annotation Project Database (RAP-DB): 2008 update.</title>
        <authorList>
            <consortium name="The Rice Annotation Project (RAP)"/>
            <person name="Tanaka T."/>
            <person name="Antonio B.A."/>
            <person name="Kikuchi S."/>
            <person name="Matsumoto T."/>
            <person name="Nagamura Y."/>
            <person name="Numa H."/>
            <person name="Sakai H."/>
            <person name="Wu J."/>
            <person name="Itoh T."/>
            <person name="Sasaki T."/>
            <person name="Aono R."/>
            <person name="Fujii Y."/>
            <person name="Habara T."/>
            <person name="Harada E."/>
            <person name="Kanno M."/>
            <person name="Kawahara Y."/>
            <person name="Kawashima H."/>
            <person name="Kubooka H."/>
            <person name="Matsuya A."/>
            <person name="Nakaoka H."/>
            <person name="Saichi N."/>
            <person name="Sanbonmatsu R."/>
            <person name="Sato Y."/>
            <person name="Shinso Y."/>
            <person name="Suzuki M."/>
            <person name="Takeda J."/>
            <person name="Tanino M."/>
            <person name="Todokoro F."/>
            <person name="Yamaguchi K."/>
            <person name="Yamamoto N."/>
            <person name="Yamasaki C."/>
            <person name="Imanishi T."/>
            <person name="Okido T."/>
            <person name="Tada M."/>
            <person name="Ikeo K."/>
            <person name="Tateno Y."/>
            <person name="Gojobori T."/>
            <person name="Lin Y.C."/>
            <person name="Wei F.J."/>
            <person name="Hsing Y.I."/>
            <person name="Zhao Q."/>
            <person name="Han B."/>
            <person name="Kramer M.R."/>
            <person name="McCombie R.W."/>
            <person name="Lonsdale D."/>
            <person name="O'Donovan C.C."/>
            <person name="Whitfield E.J."/>
            <person name="Apweiler R."/>
            <person name="Koyanagi K.O."/>
            <person name="Khurana J.P."/>
            <person name="Raghuvanshi S."/>
            <person name="Singh N.K."/>
            <person name="Tyagi A.K."/>
            <person name="Haberer G."/>
            <person name="Fujisawa M."/>
            <person name="Hosokawa S."/>
            <person name="Ito Y."/>
            <person name="Ikawa H."/>
            <person name="Shibata M."/>
            <person name="Yamamoto M."/>
            <person name="Bruskiewich R.M."/>
            <person name="Hoen D.R."/>
            <person name="Bureau TE."/>
            <person name="Namiki N."/>
            <person name="Ohyanagi H."/>
            <person name="Sakai Y."/>
            <person name="Nobushima S."/>
            <person name="Sakata K."/>
            <person name="Barrero R.A."/>
            <person name="Sato Y."/>
            <person name="Souvorov A."/>
            <person name="Smith-White B."/>
            <person name="Tatusova T."/>
            <person name="An S."/>
            <person name="An G."/>
            <person name="OOta S."/>
            <person name="Fuks G."/>
            <person name="Messing J."/>
            <person name="Christie K.R."/>
            <person name="Lieberherr D."/>
            <person name="Kim H."/>
            <person name="Zuccolo A."/>
            <person name="Wing R.A."/>
            <person name="Nobuta K."/>
            <person name="Green P.J."/>
            <person name="Lu C."/>
            <person name="Meyers BC."/>
            <person name="Chaparro C."/>
            <person name="Piegu B."/>
            <person name="Panaud O."/>
            <person name="Echeverria M."/>
        </authorList>
    </citation>
    <scope>NUCLEOTIDE SEQUENCE</scope>
</reference>
<evidence type="ECO:0000259" key="8">
    <source>
        <dbReference type="PROSITE" id="PS50994"/>
    </source>
</evidence>
<dbReference type="InterPro" id="IPR043502">
    <property type="entry name" value="DNA/RNA_pol_sf"/>
</dbReference>
<feature type="domain" description="CCHC-type" evidence="7">
    <location>
        <begin position="299"/>
        <end position="315"/>
    </location>
</feature>
<dbReference type="InterPro" id="IPR001584">
    <property type="entry name" value="Integrase_cat-core"/>
</dbReference>
<reference evidence="11" key="9">
    <citation type="submission" date="2009-08" db="EMBL/GenBank/DDBJ databases">
        <title>The Second Rice Annotation Project Meeting (RAP2).</title>
        <authorList>
            <consortium name="The Rice Annotation Project (RAP)"/>
        </authorList>
    </citation>
    <scope>NUCLEOTIDE SEQUENCE</scope>
</reference>
<evidence type="ECO:0000313" key="9">
    <source>
        <dbReference type="EMBL" id="AAM23251.1"/>
    </source>
</evidence>
<dbReference type="GO" id="GO:0006508">
    <property type="term" value="P:proteolysis"/>
    <property type="evidence" value="ECO:0007669"/>
    <property type="project" value="UniProtKB-KW"/>
</dbReference>
<keyword evidence="1" id="KW-0645">Protease</keyword>
<dbReference type="PANTHER" id="PTHR42648">
    <property type="entry name" value="TRANSPOSASE, PUTATIVE-RELATED"/>
    <property type="match status" value="1"/>
</dbReference>
<reference evidence="11" key="8">
    <citation type="submission" date="2009-08" db="EMBL/GenBank/DDBJ databases">
        <title>Oryza sativa nipponbare(GA3) genomic DNA, chromosome 10.</title>
        <authorList>
            <consortium name="IRGSP(International Rice Genome Sequencing Project)"/>
        </authorList>
    </citation>
    <scope>NUCLEOTIDE SEQUENCE</scope>
</reference>
<dbReference type="GO" id="GO:0008270">
    <property type="term" value="F:zinc ion binding"/>
    <property type="evidence" value="ECO:0007669"/>
    <property type="project" value="UniProtKB-KW"/>
</dbReference>
<dbReference type="SUPFAM" id="SSF53098">
    <property type="entry name" value="Ribonuclease H-like"/>
    <property type="match status" value="1"/>
</dbReference>
<dbReference type="CDD" id="cd09272">
    <property type="entry name" value="RNase_HI_RT_Ty1"/>
    <property type="match status" value="1"/>
</dbReference>
<gene>
    <name evidence="10" type="primary">OSJNAb0072F04.11</name>
    <name evidence="11" type="ordered locus">Os10g0130700</name>
    <name evidence="9" type="ORF">OSJNBb0072F04.17</name>
</gene>
<evidence type="ECO:0000256" key="4">
    <source>
        <dbReference type="ARBA" id="ARBA00022801"/>
    </source>
</evidence>
<evidence type="ECO:0000256" key="2">
    <source>
        <dbReference type="ARBA" id="ARBA00022723"/>
    </source>
</evidence>
<feature type="domain" description="Integrase catalytic" evidence="8">
    <location>
        <begin position="561"/>
        <end position="737"/>
    </location>
</feature>
<dbReference type="GO" id="GO:0004190">
    <property type="term" value="F:aspartic-type endopeptidase activity"/>
    <property type="evidence" value="ECO:0007669"/>
    <property type="project" value="UniProtKB-KW"/>
</dbReference>
<dbReference type="Pfam" id="PF00665">
    <property type="entry name" value="rve"/>
    <property type="match status" value="1"/>
</dbReference>
<protein>
    <submittedName>
        <fullName evidence="11">Os10g0130700 protein</fullName>
    </submittedName>
    <submittedName>
        <fullName evidence="10">Pol polyprotein</fullName>
    </submittedName>
</protein>
<evidence type="ECO:0000256" key="5">
    <source>
        <dbReference type="PROSITE-ProRule" id="PRU00047"/>
    </source>
</evidence>